<dbReference type="NCBIfam" id="TIGR01764">
    <property type="entry name" value="excise"/>
    <property type="match status" value="1"/>
</dbReference>
<dbReference type="InterPro" id="IPR010093">
    <property type="entry name" value="SinI_DNA-bd"/>
</dbReference>
<reference evidence="2" key="1">
    <citation type="journal article" date="2014" name="Front. Microbiol.">
        <title>High frequency of phylogenetically diverse reductive dehalogenase-homologous genes in deep subseafloor sedimentary metagenomes.</title>
        <authorList>
            <person name="Kawai M."/>
            <person name="Futagami T."/>
            <person name="Toyoda A."/>
            <person name="Takaki Y."/>
            <person name="Nishi S."/>
            <person name="Hori S."/>
            <person name="Arai W."/>
            <person name="Tsubouchi T."/>
            <person name="Morono Y."/>
            <person name="Uchiyama I."/>
            <person name="Ito T."/>
            <person name="Fujiyama A."/>
            <person name="Inagaki F."/>
            <person name="Takami H."/>
        </authorList>
    </citation>
    <scope>NUCLEOTIDE SEQUENCE</scope>
    <source>
        <strain evidence="2">Expedition CK06-06</strain>
    </source>
</reference>
<protein>
    <recommendedName>
        <fullName evidence="1">Helix-turn-helix domain-containing protein</fullName>
    </recommendedName>
</protein>
<evidence type="ECO:0000259" key="1">
    <source>
        <dbReference type="Pfam" id="PF12728"/>
    </source>
</evidence>
<evidence type="ECO:0000313" key="2">
    <source>
        <dbReference type="EMBL" id="GAH05873.1"/>
    </source>
</evidence>
<dbReference type="InterPro" id="IPR041657">
    <property type="entry name" value="HTH_17"/>
</dbReference>
<organism evidence="2">
    <name type="scientific">marine sediment metagenome</name>
    <dbReference type="NCBI Taxonomy" id="412755"/>
    <lineage>
        <taxon>unclassified sequences</taxon>
        <taxon>metagenomes</taxon>
        <taxon>ecological metagenomes</taxon>
    </lineage>
</organism>
<dbReference type="GO" id="GO:0003677">
    <property type="term" value="F:DNA binding"/>
    <property type="evidence" value="ECO:0007669"/>
    <property type="project" value="InterPro"/>
</dbReference>
<comment type="caution">
    <text evidence="2">The sequence shown here is derived from an EMBL/GenBank/DDBJ whole genome shotgun (WGS) entry which is preliminary data.</text>
</comment>
<dbReference type="AlphaFoldDB" id="X1EB19"/>
<accession>X1EB19</accession>
<sequence>MEEEKLTLTIEETAKVLGIGRNLAYDRVKTGDIPVIKIGRRLLVPRRAL</sequence>
<name>X1EB19_9ZZZZ</name>
<dbReference type="Pfam" id="PF12728">
    <property type="entry name" value="HTH_17"/>
    <property type="match status" value="1"/>
</dbReference>
<feature type="non-terminal residue" evidence="2">
    <location>
        <position position="49"/>
    </location>
</feature>
<gene>
    <name evidence="2" type="ORF">S01H4_62331</name>
</gene>
<proteinExistence type="predicted"/>
<dbReference type="Gene3D" id="3.90.105.50">
    <property type="match status" value="1"/>
</dbReference>
<feature type="domain" description="Helix-turn-helix" evidence="1">
    <location>
        <begin position="8"/>
        <end position="49"/>
    </location>
</feature>
<dbReference type="InterPro" id="IPR038148">
    <property type="entry name" value="Tn1545/Tn916_Xis"/>
</dbReference>
<dbReference type="EMBL" id="BART01037176">
    <property type="protein sequence ID" value="GAH05873.1"/>
    <property type="molecule type" value="Genomic_DNA"/>
</dbReference>